<dbReference type="RefSeq" id="XP_011129213.1">
    <property type="nucleotide sequence ID" value="XM_011130911.1"/>
</dbReference>
<proteinExistence type="predicted"/>
<organism evidence="1 2">
    <name type="scientific">Gregarina niphandrodes</name>
    <name type="common">Septate eugregarine</name>
    <dbReference type="NCBI Taxonomy" id="110365"/>
    <lineage>
        <taxon>Eukaryota</taxon>
        <taxon>Sar</taxon>
        <taxon>Alveolata</taxon>
        <taxon>Apicomplexa</taxon>
        <taxon>Conoidasida</taxon>
        <taxon>Gregarinasina</taxon>
        <taxon>Eugregarinorida</taxon>
        <taxon>Gregarinidae</taxon>
        <taxon>Gregarina</taxon>
    </lineage>
</organism>
<evidence type="ECO:0000313" key="1">
    <source>
        <dbReference type="EMBL" id="EZG78662.1"/>
    </source>
</evidence>
<dbReference type="EMBL" id="AFNH02000257">
    <property type="protein sequence ID" value="EZG78662.1"/>
    <property type="molecule type" value="Genomic_DNA"/>
</dbReference>
<evidence type="ECO:0000313" key="2">
    <source>
        <dbReference type="Proteomes" id="UP000019763"/>
    </source>
</evidence>
<dbReference type="Proteomes" id="UP000019763">
    <property type="component" value="Unassembled WGS sequence"/>
</dbReference>
<reference evidence="1" key="1">
    <citation type="submission" date="2013-12" db="EMBL/GenBank/DDBJ databases">
        <authorList>
            <person name="Omoto C.K."/>
            <person name="Sibley D."/>
            <person name="Venepally P."/>
            <person name="Hadjithomas M."/>
            <person name="Karamycheva S."/>
            <person name="Brunk B."/>
            <person name="Roos D."/>
            <person name="Caler E."/>
            <person name="Lorenzi H."/>
        </authorList>
    </citation>
    <scope>NUCLEOTIDE SEQUENCE</scope>
</reference>
<name>A0A023BAV8_GRENI</name>
<dbReference type="VEuPathDB" id="CryptoDB:GNI_033500"/>
<comment type="caution">
    <text evidence="1">The sequence shown here is derived from an EMBL/GenBank/DDBJ whole genome shotgun (WGS) entry which is preliminary data.</text>
</comment>
<dbReference type="AlphaFoldDB" id="A0A023BAV8"/>
<dbReference type="GeneID" id="22911333"/>
<protein>
    <submittedName>
        <fullName evidence="1">Uncharacterized protein</fullName>
    </submittedName>
</protein>
<keyword evidence="2" id="KW-1185">Reference proteome</keyword>
<accession>A0A023BAV8</accession>
<gene>
    <name evidence="1" type="ORF">GNI_033500</name>
</gene>
<sequence>MTRHMNHIRKWQKLHTTDLPCVCINYYLTLLLTLDLVDKTNPVINPRNSKKLGLGLGLRPRVF</sequence>